<evidence type="ECO:0000313" key="1">
    <source>
        <dbReference type="EMBL" id="GIY52093.1"/>
    </source>
</evidence>
<dbReference type="EMBL" id="BPLR01012192">
    <property type="protein sequence ID" value="GIY52093.1"/>
    <property type="molecule type" value="Genomic_DNA"/>
</dbReference>
<dbReference type="Proteomes" id="UP001054945">
    <property type="component" value="Unassembled WGS sequence"/>
</dbReference>
<sequence>MIRQFCFPSFFSSFVRSLPSPSSLSKEYFRNLSQSSETRLKTKSKHCEKPPVRLRGTLMTSKLQHWRDWNRIQLRNRVCAKRRLETAGIRLDAERDKKPKVFIQGGLKVCNRQVITQP</sequence>
<proteinExistence type="predicted"/>
<keyword evidence="2" id="KW-1185">Reference proteome</keyword>
<organism evidence="1 2">
    <name type="scientific">Caerostris extrusa</name>
    <name type="common">Bark spider</name>
    <name type="synonym">Caerostris bankana</name>
    <dbReference type="NCBI Taxonomy" id="172846"/>
    <lineage>
        <taxon>Eukaryota</taxon>
        <taxon>Metazoa</taxon>
        <taxon>Ecdysozoa</taxon>
        <taxon>Arthropoda</taxon>
        <taxon>Chelicerata</taxon>
        <taxon>Arachnida</taxon>
        <taxon>Araneae</taxon>
        <taxon>Araneomorphae</taxon>
        <taxon>Entelegynae</taxon>
        <taxon>Araneoidea</taxon>
        <taxon>Araneidae</taxon>
        <taxon>Caerostris</taxon>
    </lineage>
</organism>
<comment type="caution">
    <text evidence="1">The sequence shown here is derived from an EMBL/GenBank/DDBJ whole genome shotgun (WGS) entry which is preliminary data.</text>
</comment>
<gene>
    <name evidence="1" type="ORF">CEXT_491661</name>
</gene>
<dbReference type="AlphaFoldDB" id="A0AAV4U2Y0"/>
<reference evidence="1 2" key="1">
    <citation type="submission" date="2021-06" db="EMBL/GenBank/DDBJ databases">
        <title>Caerostris extrusa draft genome.</title>
        <authorList>
            <person name="Kono N."/>
            <person name="Arakawa K."/>
        </authorList>
    </citation>
    <scope>NUCLEOTIDE SEQUENCE [LARGE SCALE GENOMIC DNA]</scope>
</reference>
<protein>
    <submittedName>
        <fullName evidence="1">Uncharacterized protein</fullName>
    </submittedName>
</protein>
<evidence type="ECO:0000313" key="2">
    <source>
        <dbReference type="Proteomes" id="UP001054945"/>
    </source>
</evidence>
<accession>A0AAV4U2Y0</accession>
<name>A0AAV4U2Y0_CAEEX</name>